<comment type="caution">
    <text evidence="2">The sequence shown here is derived from an EMBL/GenBank/DDBJ whole genome shotgun (WGS) entry which is preliminary data.</text>
</comment>
<organism evidence="2 3">
    <name type="scientific">Snodgrassella alvi</name>
    <dbReference type="NCBI Taxonomy" id="1196083"/>
    <lineage>
        <taxon>Bacteria</taxon>
        <taxon>Pseudomonadati</taxon>
        <taxon>Pseudomonadota</taxon>
        <taxon>Betaproteobacteria</taxon>
        <taxon>Neisseriales</taxon>
        <taxon>Neisseriaceae</taxon>
        <taxon>Snodgrassella</taxon>
    </lineage>
</organism>
<sequence length="108" mass="12669">MINIFGSLILALWLFLTMNRTRQNFFEASMFIIIMIGVNCIMQHAWPDVNNAWLLGWIVQWIYVFIAIWLFDIVCLGSVSAAIYSIIVGVVYYYLQLNMPTLVERWLN</sequence>
<keyword evidence="1" id="KW-1133">Transmembrane helix</keyword>
<dbReference type="AlphaFoldDB" id="A0A2N9XFL0"/>
<feature type="transmembrane region" description="Helical" evidence="1">
    <location>
        <begin position="53"/>
        <end position="71"/>
    </location>
</feature>
<reference evidence="2 3" key="1">
    <citation type="journal article" date="2017" name="MBio">
        <title>Type VI secretion-mediated competition in the bee gut microbiome.</title>
        <authorList>
            <person name="Steele M.I."/>
            <person name="Kwong W.K."/>
            <person name="Powell J.E."/>
            <person name="Whiteley M."/>
            <person name="Moran N.A."/>
        </authorList>
    </citation>
    <scope>NUCLEOTIDE SEQUENCE [LARGE SCALE GENOMIC DNA]</scope>
    <source>
        <strain evidence="2 3">Ruf1-X</strain>
    </source>
</reference>
<feature type="transmembrane region" description="Helical" evidence="1">
    <location>
        <begin position="29"/>
        <end position="46"/>
    </location>
</feature>
<evidence type="ECO:0000256" key="1">
    <source>
        <dbReference type="SAM" id="Phobius"/>
    </source>
</evidence>
<keyword evidence="1" id="KW-0812">Transmembrane</keyword>
<name>A0A2N9XFL0_9NEIS</name>
<evidence type="ECO:0000313" key="3">
    <source>
        <dbReference type="Proteomes" id="UP000229970"/>
    </source>
</evidence>
<dbReference type="EMBL" id="MEIP01000019">
    <property type="protein sequence ID" value="PIT47114.1"/>
    <property type="molecule type" value="Genomic_DNA"/>
</dbReference>
<protein>
    <submittedName>
        <fullName evidence="2">Uncharacterized protein</fullName>
    </submittedName>
</protein>
<proteinExistence type="predicted"/>
<feature type="transmembrane region" description="Helical" evidence="1">
    <location>
        <begin position="77"/>
        <end position="95"/>
    </location>
</feature>
<dbReference type="RefSeq" id="WP_100102108.1">
    <property type="nucleotide sequence ID" value="NZ_MEIP01000019.1"/>
</dbReference>
<keyword evidence="1" id="KW-0472">Membrane</keyword>
<dbReference type="Proteomes" id="UP000229970">
    <property type="component" value="Unassembled WGS sequence"/>
</dbReference>
<accession>A0A2N9XFL0</accession>
<gene>
    <name evidence="2" type="ORF">BHC46_07775</name>
</gene>
<evidence type="ECO:0000313" key="2">
    <source>
        <dbReference type="EMBL" id="PIT47114.1"/>
    </source>
</evidence>